<protein>
    <submittedName>
        <fullName evidence="4">Putative leucine-rich repeat domain, L domain-containing protein</fullName>
    </submittedName>
</protein>
<evidence type="ECO:0000313" key="4">
    <source>
        <dbReference type="EMBL" id="PRQ25782.1"/>
    </source>
</evidence>
<evidence type="ECO:0000256" key="2">
    <source>
        <dbReference type="ARBA" id="ARBA00022737"/>
    </source>
</evidence>
<comment type="caution">
    <text evidence="4">The sequence shown here is derived from an EMBL/GenBank/DDBJ whole genome shotgun (WGS) entry which is preliminary data.</text>
</comment>
<organism evidence="4 5">
    <name type="scientific">Rosa chinensis</name>
    <name type="common">China rose</name>
    <dbReference type="NCBI Taxonomy" id="74649"/>
    <lineage>
        <taxon>Eukaryota</taxon>
        <taxon>Viridiplantae</taxon>
        <taxon>Streptophyta</taxon>
        <taxon>Embryophyta</taxon>
        <taxon>Tracheophyta</taxon>
        <taxon>Spermatophyta</taxon>
        <taxon>Magnoliopsida</taxon>
        <taxon>eudicotyledons</taxon>
        <taxon>Gunneridae</taxon>
        <taxon>Pentapetalae</taxon>
        <taxon>rosids</taxon>
        <taxon>fabids</taxon>
        <taxon>Rosales</taxon>
        <taxon>Rosaceae</taxon>
        <taxon>Rosoideae</taxon>
        <taxon>Rosoideae incertae sedis</taxon>
        <taxon>Rosa</taxon>
    </lineage>
</organism>
<gene>
    <name evidence="4" type="ORF">RchiOBHm_Chr6g0287411</name>
</gene>
<dbReference type="InterPro" id="IPR045344">
    <property type="entry name" value="C-JID"/>
</dbReference>
<keyword evidence="2" id="KW-0677">Repeat</keyword>
<reference evidence="4 5" key="1">
    <citation type="journal article" date="2018" name="Nat. Genet.">
        <title>The Rosa genome provides new insights in the design of modern roses.</title>
        <authorList>
            <person name="Bendahmane M."/>
        </authorList>
    </citation>
    <scope>NUCLEOTIDE SEQUENCE [LARGE SCALE GENOMIC DNA]</scope>
    <source>
        <strain evidence="5">cv. Old Blush</strain>
    </source>
</reference>
<dbReference type="Gene3D" id="3.80.10.10">
    <property type="entry name" value="Ribonuclease Inhibitor"/>
    <property type="match status" value="1"/>
</dbReference>
<evidence type="ECO:0000313" key="5">
    <source>
        <dbReference type="Proteomes" id="UP000238479"/>
    </source>
</evidence>
<keyword evidence="5" id="KW-1185">Reference proteome</keyword>
<dbReference type="InterPro" id="IPR050715">
    <property type="entry name" value="LRR-SigEffector_domain"/>
</dbReference>
<dbReference type="PANTHER" id="PTHR45752">
    <property type="entry name" value="LEUCINE-RICH REPEAT-CONTAINING"/>
    <property type="match status" value="1"/>
</dbReference>
<dbReference type="AlphaFoldDB" id="A0A2P6PV30"/>
<evidence type="ECO:0000256" key="1">
    <source>
        <dbReference type="ARBA" id="ARBA00022614"/>
    </source>
</evidence>
<accession>A0A2P6PV30</accession>
<dbReference type="Proteomes" id="UP000238479">
    <property type="component" value="Chromosome 6"/>
</dbReference>
<dbReference type="Gramene" id="PRQ25782">
    <property type="protein sequence ID" value="PRQ25782"/>
    <property type="gene ID" value="RchiOBHm_Chr6g0287411"/>
</dbReference>
<dbReference type="InterPro" id="IPR032675">
    <property type="entry name" value="LRR_dom_sf"/>
</dbReference>
<dbReference type="PANTHER" id="PTHR45752:SF195">
    <property type="entry name" value="LEUCINE-RICH REPEAT (LRR) FAMILY PROTEIN-RELATED"/>
    <property type="match status" value="1"/>
</dbReference>
<evidence type="ECO:0000259" key="3">
    <source>
        <dbReference type="Pfam" id="PF20160"/>
    </source>
</evidence>
<sequence>MCENLELVPSSMYNLNRLKSLIIFGCSKIRNLPAFSVGLPSLKRLELSYCSVLEIPDDLISLSSLRRLNLSGSIVERLPASIVHVSGLEYLSLRDCNSLQSLPELPLLLEHFDAYGFRGRKTALSSRTTVRQGWDQYQVSDDKHVFSNCLRLDQNAWSGMGLDAQLRIFLMAIASSKFKQKTGHLYGHERWDAKASITILCPGNEIPKWFGYQTKGSSIKIKLPPNWFDTNFLGFTLSVAAFDRHNDFPLYLHFGFGCKSYFKTNNGETIEFNCCLDNWNFVEHRAGSANAHYVVMWYLTPLKGDGAKWPSSFYNVTEAFFEFYPLDWSKRPTVKKCGIGLLSSPEFDFFDEVVRDITRI</sequence>
<dbReference type="EMBL" id="PDCK01000044">
    <property type="protein sequence ID" value="PRQ25782.1"/>
    <property type="molecule type" value="Genomic_DNA"/>
</dbReference>
<proteinExistence type="predicted"/>
<dbReference type="Pfam" id="PF20160">
    <property type="entry name" value="C-JID"/>
    <property type="match status" value="1"/>
</dbReference>
<dbReference type="SUPFAM" id="SSF52058">
    <property type="entry name" value="L domain-like"/>
    <property type="match status" value="1"/>
</dbReference>
<feature type="domain" description="C-JID" evidence="3">
    <location>
        <begin position="201"/>
        <end position="342"/>
    </location>
</feature>
<keyword evidence="1" id="KW-0433">Leucine-rich repeat</keyword>
<dbReference type="OMA" id="SANAHYV"/>
<name>A0A2P6PV30_ROSCH</name>